<evidence type="ECO:0000256" key="5">
    <source>
        <dbReference type="ARBA" id="ARBA00023180"/>
    </source>
</evidence>
<dbReference type="InterPro" id="IPR015817">
    <property type="entry name" value="Vitellinogen_open_b-sht_sub1"/>
</dbReference>
<evidence type="ECO:0000256" key="1">
    <source>
        <dbReference type="ARBA" id="ARBA00022553"/>
    </source>
</evidence>
<dbReference type="GO" id="GO:0005319">
    <property type="term" value="F:lipid transporter activity"/>
    <property type="evidence" value="ECO:0007669"/>
    <property type="project" value="InterPro"/>
</dbReference>
<dbReference type="GO" id="GO:0071391">
    <property type="term" value="P:cellular response to estrogen stimulus"/>
    <property type="evidence" value="ECO:0007669"/>
    <property type="project" value="TreeGrafter"/>
</dbReference>
<comment type="caution">
    <text evidence="6">Lacks conserved residue(s) required for the propagation of feature annotation.</text>
</comment>
<dbReference type="Pfam" id="PF01347">
    <property type="entry name" value="Vitellogenin_N"/>
    <property type="match status" value="1"/>
</dbReference>
<keyword evidence="4 6" id="KW-1015">Disulfide bond</keyword>
<feature type="signal peptide" evidence="7">
    <location>
        <begin position="1"/>
        <end position="15"/>
    </location>
</feature>
<dbReference type="SUPFAM" id="SSF48431">
    <property type="entry name" value="Lipovitellin-phosvitin complex, superhelical domain"/>
    <property type="match status" value="1"/>
</dbReference>
<dbReference type="AlphaFoldDB" id="A0AAV9S3J1"/>
<dbReference type="InterPro" id="IPR015819">
    <property type="entry name" value="Lipid_transp_b-sht_shell"/>
</dbReference>
<keyword evidence="5" id="KW-0325">Glycoprotein</keyword>
<dbReference type="InterPro" id="IPR015258">
    <property type="entry name" value="Vitellinogen_b-sht_shell"/>
</dbReference>
<evidence type="ECO:0000313" key="10">
    <source>
        <dbReference type="Proteomes" id="UP001311232"/>
    </source>
</evidence>
<evidence type="ECO:0000313" key="9">
    <source>
        <dbReference type="EMBL" id="KAK5615836.1"/>
    </source>
</evidence>
<dbReference type="Gene3D" id="2.30.230.10">
    <property type="entry name" value="Lipovitellin, beta-sheet shell regions, chain A"/>
    <property type="match status" value="1"/>
</dbReference>
<dbReference type="SMART" id="SM00638">
    <property type="entry name" value="LPD_N"/>
    <property type="match status" value="1"/>
</dbReference>
<dbReference type="Proteomes" id="UP001311232">
    <property type="component" value="Unassembled WGS sequence"/>
</dbReference>
<dbReference type="InterPro" id="IPR015816">
    <property type="entry name" value="Vitellinogen_b-sht_N"/>
</dbReference>
<dbReference type="GO" id="GO:0032355">
    <property type="term" value="P:response to estradiol"/>
    <property type="evidence" value="ECO:0007669"/>
    <property type="project" value="TreeGrafter"/>
</dbReference>
<name>A0AAV9S3J1_9TELE</name>
<dbReference type="Pfam" id="PF09175">
    <property type="entry name" value="Vit_b-sht_shell"/>
    <property type="match status" value="1"/>
</dbReference>
<feature type="chain" id="PRO_5043776671" description="Vitellogenin domain-containing protein" evidence="7">
    <location>
        <begin position="16"/>
        <end position="1074"/>
    </location>
</feature>
<dbReference type="GO" id="GO:0045735">
    <property type="term" value="F:nutrient reservoir activity"/>
    <property type="evidence" value="ECO:0007669"/>
    <property type="project" value="UniProtKB-KW"/>
</dbReference>
<dbReference type="FunFam" id="2.20.50.20:FF:000005">
    <property type="entry name" value="Vitellogenin 3"/>
    <property type="match status" value="1"/>
</dbReference>
<dbReference type="InterPro" id="IPR015255">
    <property type="entry name" value="Vitellinogen_open_b-sht"/>
</dbReference>
<reference evidence="9 10" key="1">
    <citation type="submission" date="2021-06" db="EMBL/GenBank/DDBJ databases">
        <authorList>
            <person name="Palmer J.M."/>
        </authorList>
    </citation>
    <scope>NUCLEOTIDE SEQUENCE [LARGE SCALE GENOMIC DNA]</scope>
    <source>
        <strain evidence="9 10">MEX-2019</strain>
        <tissue evidence="9">Muscle</tissue>
    </source>
</reference>
<dbReference type="InterPro" id="IPR001747">
    <property type="entry name" value="Vitellogenin_N"/>
</dbReference>
<evidence type="ECO:0000256" key="3">
    <source>
        <dbReference type="ARBA" id="ARBA00022761"/>
    </source>
</evidence>
<evidence type="ECO:0000256" key="7">
    <source>
        <dbReference type="SAM" id="SignalP"/>
    </source>
</evidence>
<dbReference type="SMART" id="SM01170">
    <property type="entry name" value="DUF1944"/>
    <property type="match status" value="1"/>
</dbReference>
<dbReference type="SUPFAM" id="SSF56968">
    <property type="entry name" value="Lipovitellin-phosvitin complex, beta-sheet shell regions"/>
    <property type="match status" value="3"/>
</dbReference>
<dbReference type="EMBL" id="JAHHUM010000925">
    <property type="protein sequence ID" value="KAK5615836.1"/>
    <property type="molecule type" value="Genomic_DNA"/>
</dbReference>
<evidence type="ECO:0000259" key="8">
    <source>
        <dbReference type="PROSITE" id="PS51211"/>
    </source>
</evidence>
<evidence type="ECO:0000256" key="6">
    <source>
        <dbReference type="PROSITE-ProRule" id="PRU00557"/>
    </source>
</evidence>
<dbReference type="PANTHER" id="PTHR23345">
    <property type="entry name" value="VITELLOGENIN-RELATED"/>
    <property type="match status" value="1"/>
</dbReference>
<evidence type="ECO:0000256" key="4">
    <source>
        <dbReference type="ARBA" id="ARBA00023157"/>
    </source>
</evidence>
<dbReference type="InterPro" id="IPR011030">
    <property type="entry name" value="Lipovitellin_superhlx_dom"/>
</dbReference>
<protein>
    <recommendedName>
        <fullName evidence="8">Vitellogenin domain-containing protein</fullName>
    </recommendedName>
</protein>
<proteinExistence type="predicted"/>
<keyword evidence="3" id="KW-0758">Storage protein</keyword>
<gene>
    <name evidence="9" type="ORF">CRENBAI_021621</name>
</gene>
<dbReference type="Pfam" id="PF09172">
    <property type="entry name" value="Vit_open_b-sht"/>
    <property type="match status" value="2"/>
</dbReference>
<sequence>MKGLLLCCLVTLVDVSLNPKKTYEYKYEGEVNFGLDKPNLAESGVQILCKVTITGVSEQTFLLRVSELEFAEYNGFEGKNGYTSSPNVTKRIAAELAKPFMFEHVNGHIDGIHAYAEVSTTVVNIIRGILDFFQVTVKTTQNIYDLEETGIHGKCQSNYAIEENEETKDWTITQVVDVTNCKEKAAVYRGMAITVVDKLSKERGESVISTMRYNYTIKPTAEGGLITRAHGLERQHFSAFNVKGGSFKMEAMKNLVLLSVNTASASSYGPMESKGDIVYKFEDMNINIPIIMQNLDDPAPKATELIKHLAEANSDGIDSETTEDSIKVYQLMRVIPYEELENMWKQLAENPKYRRWMLDSTAEIGDARVLNFLETRFKANDLTAVEAWHTLLLAFHHLEITPELVEMAKVFLKLPFSKSNTYLWHTVALSYGSLVNKYCVYYTPCPVTAVQPLLDMATEALRSDNKEEMVVALKALGNAGHPGSMKTIMRYLPGVAATPVDLPLRVQSAAIQAMRLITTRDPHSVQDVTLTMFLQKDLPSEVRMLAFRILFDTKPSMALVSTVTAHLLEERDLQVASFAYSYLKGFANSETPDNHYLSTASSLAVKILAPRFGRLSYYYSKAKHVDWFDDRWLAGISLDFFMLRNASNIIPSEIMSTEKLHIIGRIIKLLELGIRAEGIKDLFGAGIPGFKGDFSMSDLMAIFSVLQKWETLEDDKPVFSVYSRVSGQEWFFTDMSKETLRNIITDFWVFYGINTKLFQSGSELKLKNPSAVPWKLSAKINVPEKKFEVDFPPSKEEIEILSIRSDLYAVSRNIEEPDLPKITPIMPPSADPSNEEVLQPNTWHPTSRMCYEYNIYGVGLCMEYELKRQYYYEEYPLYYFLGYSNMALKIVPAQTIKAVDKIHFELDAGPSRHPMSARQLLETLRRLSKKAAQRMNASSNSAPKGRDSHHRHHDIILEVQNSTTEAVFNFKAFAISENQKPEGYDAAMYYTPEASIQNAQLIVSQVGANTNWKMCVDTSLDAEAKAHVRWGAECQTYDVSMKATAAYLNGSKPELKAKVQWNRISEYMAEIGKR</sequence>
<organism evidence="9 10">
    <name type="scientific">Crenichthys baileyi</name>
    <name type="common">White River springfish</name>
    <dbReference type="NCBI Taxonomy" id="28760"/>
    <lineage>
        <taxon>Eukaryota</taxon>
        <taxon>Metazoa</taxon>
        <taxon>Chordata</taxon>
        <taxon>Craniata</taxon>
        <taxon>Vertebrata</taxon>
        <taxon>Euteleostomi</taxon>
        <taxon>Actinopterygii</taxon>
        <taxon>Neopterygii</taxon>
        <taxon>Teleostei</taxon>
        <taxon>Neoteleostei</taxon>
        <taxon>Acanthomorphata</taxon>
        <taxon>Ovalentaria</taxon>
        <taxon>Atherinomorphae</taxon>
        <taxon>Cyprinodontiformes</taxon>
        <taxon>Goodeidae</taxon>
        <taxon>Crenichthys</taxon>
    </lineage>
</organism>
<dbReference type="Gene3D" id="2.20.90.10">
    <property type="entry name" value="Vitellinogen, beta-sheet shell domain"/>
    <property type="match status" value="1"/>
</dbReference>
<dbReference type="Gene3D" id="2.20.50.20">
    <property type="entry name" value="Lipovitellin. Chain A, domain 3"/>
    <property type="match status" value="1"/>
</dbReference>
<comment type="caution">
    <text evidence="9">The sequence shown here is derived from an EMBL/GenBank/DDBJ whole genome shotgun (WGS) entry which is preliminary data.</text>
</comment>
<accession>A0AAV9S3J1</accession>
<dbReference type="InterPro" id="IPR050733">
    <property type="entry name" value="Vitellogenin/Apolipophorin"/>
</dbReference>
<evidence type="ECO:0000256" key="2">
    <source>
        <dbReference type="ARBA" id="ARBA00022729"/>
    </source>
</evidence>
<dbReference type="Gene3D" id="2.20.80.10">
    <property type="entry name" value="Lipovitellin-phosvitin complex, chain A, domain 4"/>
    <property type="match status" value="1"/>
</dbReference>
<dbReference type="InterPro" id="IPR037088">
    <property type="entry name" value="Vitellinogen_b-sht_shell_sf"/>
</dbReference>
<feature type="domain" description="Vitellogenin" evidence="8">
    <location>
        <begin position="17"/>
        <end position="654"/>
    </location>
</feature>
<dbReference type="PANTHER" id="PTHR23345:SF29">
    <property type="entry name" value="VITELLOGENIN 3, PHOSVITINLESS"/>
    <property type="match status" value="1"/>
</dbReference>
<feature type="disulfide bond" evidence="6">
    <location>
        <begin position="155"/>
        <end position="181"/>
    </location>
</feature>
<keyword evidence="1" id="KW-0597">Phosphoprotein</keyword>
<keyword evidence="10" id="KW-1185">Reference proteome</keyword>
<dbReference type="SMART" id="SM01169">
    <property type="entry name" value="DUF1943"/>
    <property type="match status" value="1"/>
</dbReference>
<dbReference type="PROSITE" id="PS51211">
    <property type="entry name" value="VITELLOGENIN"/>
    <property type="match status" value="1"/>
</dbReference>
<dbReference type="Gene3D" id="1.25.10.20">
    <property type="entry name" value="Vitellinogen, superhelical"/>
    <property type="match status" value="1"/>
</dbReference>
<keyword evidence="2 7" id="KW-0732">Signal</keyword>